<feature type="compositionally biased region" description="Polar residues" evidence="4">
    <location>
        <begin position="89"/>
        <end position="99"/>
    </location>
</feature>
<evidence type="ECO:0000256" key="3">
    <source>
        <dbReference type="ARBA" id="ARBA00023136"/>
    </source>
</evidence>
<feature type="compositionally biased region" description="Polar residues" evidence="4">
    <location>
        <begin position="411"/>
        <end position="423"/>
    </location>
</feature>
<evidence type="ECO:0000256" key="2">
    <source>
        <dbReference type="ARBA" id="ARBA00005311"/>
    </source>
</evidence>
<dbReference type="InterPro" id="IPR031370">
    <property type="entry name" value="Aim3"/>
</dbReference>
<feature type="region of interest" description="Disordered" evidence="4">
    <location>
        <begin position="381"/>
        <end position="532"/>
    </location>
</feature>
<evidence type="ECO:0000313" key="6">
    <source>
        <dbReference type="Proteomes" id="UP000189911"/>
    </source>
</evidence>
<feature type="compositionally biased region" description="Low complexity" evidence="4">
    <location>
        <begin position="324"/>
        <end position="337"/>
    </location>
</feature>
<dbReference type="GO" id="GO:0030479">
    <property type="term" value="C:actin cortical patch"/>
    <property type="evidence" value="ECO:0007669"/>
    <property type="project" value="InterPro"/>
</dbReference>
<organism evidence="5 6">
    <name type="scientific">Lachancea nothofagi CBS 11611</name>
    <dbReference type="NCBI Taxonomy" id="1266666"/>
    <lineage>
        <taxon>Eukaryota</taxon>
        <taxon>Fungi</taxon>
        <taxon>Dikarya</taxon>
        <taxon>Ascomycota</taxon>
        <taxon>Saccharomycotina</taxon>
        <taxon>Saccharomycetes</taxon>
        <taxon>Saccharomycetales</taxon>
        <taxon>Saccharomycetaceae</taxon>
        <taxon>Lachancea</taxon>
    </lineage>
</organism>
<comment type="similarity">
    <text evidence="2">Belongs to the AIM3 family.</text>
</comment>
<evidence type="ECO:0000313" key="5">
    <source>
        <dbReference type="EMBL" id="SCV04405.1"/>
    </source>
</evidence>
<gene>
    <name evidence="5" type="ORF">LANO_0G10000G</name>
</gene>
<feature type="region of interest" description="Disordered" evidence="4">
    <location>
        <begin position="561"/>
        <end position="631"/>
    </location>
</feature>
<dbReference type="GO" id="GO:0045121">
    <property type="term" value="C:membrane raft"/>
    <property type="evidence" value="ECO:0007669"/>
    <property type="project" value="UniProtKB-SubCell"/>
</dbReference>
<keyword evidence="3" id="KW-0472">Membrane</keyword>
<evidence type="ECO:0000256" key="4">
    <source>
        <dbReference type="SAM" id="MobiDB-lite"/>
    </source>
</evidence>
<dbReference type="AlphaFoldDB" id="A0A1G4KIT1"/>
<dbReference type="OrthoDB" id="3973404at2759"/>
<accession>A0A1G4KIT1</accession>
<dbReference type="Proteomes" id="UP000189911">
    <property type="component" value="Chromosome G"/>
</dbReference>
<dbReference type="Pfam" id="PF17096">
    <property type="entry name" value="AIM3"/>
    <property type="match status" value="1"/>
</dbReference>
<proteinExistence type="inferred from homology"/>
<feature type="compositionally biased region" description="Polar residues" evidence="4">
    <location>
        <begin position="38"/>
        <end position="61"/>
    </location>
</feature>
<comment type="subcellular location">
    <subcellularLocation>
        <location evidence="1">Membrane raft</location>
        <topology evidence="1">Peripheral membrane protein</topology>
    </subcellularLocation>
</comment>
<dbReference type="EMBL" id="LT598453">
    <property type="protein sequence ID" value="SCV04405.1"/>
    <property type="molecule type" value="Genomic_DNA"/>
</dbReference>
<feature type="region of interest" description="Disordered" evidence="4">
    <location>
        <begin position="38"/>
        <end position="103"/>
    </location>
</feature>
<reference evidence="6" key="1">
    <citation type="submission" date="2016-03" db="EMBL/GenBank/DDBJ databases">
        <authorList>
            <person name="Devillers Hugo."/>
        </authorList>
    </citation>
    <scope>NUCLEOTIDE SEQUENCE [LARGE SCALE GENOMIC DNA]</scope>
</reference>
<feature type="region of interest" description="Disordered" evidence="4">
    <location>
        <begin position="308"/>
        <end position="340"/>
    </location>
</feature>
<name>A0A1G4KIT1_9SACH</name>
<evidence type="ECO:0000256" key="1">
    <source>
        <dbReference type="ARBA" id="ARBA00004256"/>
    </source>
</evidence>
<sequence>MSSFWDQNKGTIKAGLATAGKYGYQGTKFVAKTGYNAGKQQYNNSKGITTERSNSPSSSLEETIPGAPIPSVAIQTDVSNLPPPPLKPGQSSYHGSSRSGAPRLTTITPAAPMYPGTIQEASVTVQAPVPAYQEPQMTQTQYLPATRAAARSQPVLPSRTASAINTPNPLHIDTKSVTNQDPLIYQRAVLNAPVAEQVTMPIPSTRHETEAAPASNTIAVKNAQPPIYTAPETSTTNVQQPSAIPSIPQRTYFRAPAALPTEQSITPASEQLAHQEEINPKFPHQTVKPYEWKDADQLREMKKVHLPAAEASALSPPPRRRDTSASPSRGSGSPQQSLISPVMTKPLTSVRTSDIEMSQTLNPQSEVESVNMADERTPINLGVAGRYSNTGEVNFPPPPRLQRSEVPPAVSSRQTNITPQPSGGSVARRAPPSLPERTSTSSTVPLSSRTTYTPSQSAKKQVHDKNEAPRSAVLGSYNYNRPVDFQPPPKPFRRGTETSISALPTPPPAPARLTTPTYVDEEPTHPESYPPPYSLVEVPPCPDRTINLEIFEAPIPKAKKLPPAKKAFPHSLQSLNNGTTSSKKSDSVETKTAPPKPARKNLSTPPPKPSKKPQLPYAQVAKTPGGEGNDLNAELQAKFNLKKTPKPTETIESAPSLAETSTTSFIDFFQY</sequence>
<feature type="compositionally biased region" description="Polar residues" evidence="4">
    <location>
        <begin position="436"/>
        <end position="459"/>
    </location>
</feature>
<protein>
    <submittedName>
        <fullName evidence="5">LANO_0G10000g1_1</fullName>
    </submittedName>
</protein>
<dbReference type="GO" id="GO:0051016">
    <property type="term" value="P:barbed-end actin filament capping"/>
    <property type="evidence" value="ECO:0007669"/>
    <property type="project" value="InterPro"/>
</dbReference>
<feature type="compositionally biased region" description="Polar residues" evidence="4">
    <location>
        <begin position="571"/>
        <end position="582"/>
    </location>
</feature>
<keyword evidence="6" id="KW-1185">Reference proteome</keyword>